<accession>A0A9N8HER6</accession>
<dbReference type="PANTHER" id="PTHR31743:SF1">
    <property type="entry name" value="SHORT TRANSIENT RECEPTOR POTENTIAL CHANNEL 4-ASSOCIATED PROTEIN"/>
    <property type="match status" value="1"/>
</dbReference>
<feature type="compositionally biased region" description="Basic and acidic residues" evidence="1">
    <location>
        <begin position="290"/>
        <end position="299"/>
    </location>
</feature>
<dbReference type="InterPro" id="IPR022162">
    <property type="entry name" value="TRPC4AP"/>
</dbReference>
<evidence type="ECO:0000313" key="3">
    <source>
        <dbReference type="Proteomes" id="UP001153069"/>
    </source>
</evidence>
<feature type="region of interest" description="Disordered" evidence="1">
    <location>
        <begin position="149"/>
        <end position="169"/>
    </location>
</feature>
<dbReference type="Pfam" id="PF12463">
    <property type="entry name" value="DUF3689"/>
    <property type="match status" value="2"/>
</dbReference>
<dbReference type="GO" id="GO:0019902">
    <property type="term" value="F:phosphatase binding"/>
    <property type="evidence" value="ECO:0007669"/>
    <property type="project" value="TreeGrafter"/>
</dbReference>
<comment type="caution">
    <text evidence="2">The sequence shown here is derived from an EMBL/GenBank/DDBJ whole genome shotgun (WGS) entry which is preliminary data.</text>
</comment>
<dbReference type="Proteomes" id="UP001153069">
    <property type="component" value="Unassembled WGS sequence"/>
</dbReference>
<feature type="compositionally biased region" description="Acidic residues" evidence="1">
    <location>
        <begin position="15"/>
        <end position="30"/>
    </location>
</feature>
<feature type="region of interest" description="Disordered" evidence="1">
    <location>
        <begin position="995"/>
        <end position="1038"/>
    </location>
</feature>
<name>A0A9N8HER6_9STRA</name>
<proteinExistence type="predicted"/>
<sequence length="1556" mass="170029">MEEDLHPSLASFTEADMEGVDDDDYEDDENGGSATQLNDSFGMDNPPPAIDAVDADAQDAARNGGHNHNHHDDDDDEDDDDEGYDDYEDDASADGMLPPLLLAENADCDCDDEEEMVDMYEDDTENLGYSNKRGFGGGNSSGGLGYGSMGGGSGLRRSSTCTDNSGSSISDYDDEEMYEFFPPVSRHHEWMGRSIEALVFGHLAKTSLLSLIEDDDASDDASSAYAAFRRRSTASTFGGDFSHRRSSAGGSFAGTRRGSLSLTTGGQGGPMHGGTMANYYNRRRPMQPMDVDRSVDRRRSSNAHAPSYRRRSSMACSGGPGATGQHGNEPEAEQRAQAGPNVVFNLLAREMTGRSTTPFPNLVPAAQALRAMGGDTLYGALDKPAAGISTEVGFLVASIEAGDWAETQMIISRLAPRLIGDPSAAMPQGPEGRQAVIDDPNLPPSASPFYAGGGRVGLERDAFVQAGGVEAMIRIFREKTFVGQEMAKSFDARDLSKGLVATRLAPCWNEALASLRELIFAIPALVENGTVLENGDFLPFLFTLLAHDSCFDGAAALIEEILSLMSHSPQAQAAAEDNDGASGDEGPTIPPLGRVAPVTTFFLGNVPELYELWGGFNCRQLAHFCRILALLVFEPEDRQLLESPAVLKSLELLQLRRNRAVRAGRDSTVDMNQAILLGDPDLSSRMLKLLRVMNYAPSVRRSSPYHVMAHFPFIADTLVMLGLSEIDSWEEIDRLESLSRKLLNTGTSENGGQDSKPKRIVSELGTVADMLENLSNTLLRSNAPVTNQLGHIIHVISAAQQAGVVVGRPGNDNLNVARHRPSASGLEDPEWMPQGGNSNGNAPDNGGEDNSNPPLDMGSVAVDGTTIRGLASAAGVLTDQVLVRRLYAGESEDSDDVGGSEGPRVFGIGSLDGPQGRDSGSFFSEAQICAPKDAANALQFNALLLGPYQVEVLFVLCTLLGGRRKMDAQKKLDVCNVIPILDDMFQRLPWYSSQREEAAADSSNNNGNANGNSRQGGSGNGNDPPDGEEEQQPNGIHGPGCECTPESALCVQYLRLLHNFCDRDCDNYPGRHSLLSPSERELIFRKKGGNDYNSFPVEQGLLSKIVEAFARESDESPYRFWLASCIESYLRGSSPGEQVFVARSGLLMHLVEDITSERLHCAGSLQTSFDLLGELCKGNNEVLNLLVSDLDEESFRKFMSVAAANLVDSNVFIRSLWLTLERLSAANRQVALHFDSGMGRGSSWRSPIGPSSRYYLTHSWWDTMGVALESEGNFDIDNDEDETNDLDRPSDWFPTSEVVEAQGMHTWNDLEFISSMSGLNESVGHFGWVFSPVGENLSAATFEPNTTERLSWFLAANQARLLRDLLGVVDLRNINHENICCLNTAVVIAIFAHRRHQLAALLTELSQMNAEEKESKRRAIDPTSNGDDLIDRAFVNAMRYLDLDEDTPSYARRASLTLSRRDSITNSHQIGDRTDVMRNFREVLWFWFEYYTHRGRDRLSLEFSSHLRFQEWMQVVYRLVADDSSPTSLVRTPVRLPRSPYQSAARITDNNPLRGV</sequence>
<feature type="compositionally biased region" description="Low complexity" evidence="1">
    <location>
        <begin position="1000"/>
        <end position="1013"/>
    </location>
</feature>
<dbReference type="PANTHER" id="PTHR31743">
    <property type="entry name" value="TRANSIENT RECEPTOR POTENTIAL CHANNEL 4-ASSOCIATED PROTEIN TCPC4AP"/>
    <property type="match status" value="1"/>
</dbReference>
<dbReference type="OrthoDB" id="1866965at2759"/>
<evidence type="ECO:0000256" key="1">
    <source>
        <dbReference type="SAM" id="MobiDB-lite"/>
    </source>
</evidence>
<protein>
    <submittedName>
        <fullName evidence="2">Potential channel 4-associated protein</fullName>
    </submittedName>
</protein>
<dbReference type="GO" id="GO:0006511">
    <property type="term" value="P:ubiquitin-dependent protein catabolic process"/>
    <property type="evidence" value="ECO:0007669"/>
    <property type="project" value="InterPro"/>
</dbReference>
<feature type="region of interest" description="Disordered" evidence="1">
    <location>
        <begin position="813"/>
        <end position="860"/>
    </location>
</feature>
<feature type="compositionally biased region" description="Polar residues" evidence="1">
    <location>
        <begin position="160"/>
        <end position="169"/>
    </location>
</feature>
<feature type="compositionally biased region" description="Acidic residues" evidence="1">
    <location>
        <begin position="73"/>
        <end position="92"/>
    </location>
</feature>
<dbReference type="EMBL" id="CAICTM010000396">
    <property type="protein sequence ID" value="CAB9509620.1"/>
    <property type="molecule type" value="Genomic_DNA"/>
</dbReference>
<organism evidence="2 3">
    <name type="scientific">Seminavis robusta</name>
    <dbReference type="NCBI Taxonomy" id="568900"/>
    <lineage>
        <taxon>Eukaryota</taxon>
        <taxon>Sar</taxon>
        <taxon>Stramenopiles</taxon>
        <taxon>Ochrophyta</taxon>
        <taxon>Bacillariophyta</taxon>
        <taxon>Bacillariophyceae</taxon>
        <taxon>Bacillariophycidae</taxon>
        <taxon>Naviculales</taxon>
        <taxon>Naviculaceae</taxon>
        <taxon>Seminavis</taxon>
    </lineage>
</organism>
<gene>
    <name evidence="2" type="ORF">SEMRO_397_G134520.1</name>
</gene>
<feature type="region of interest" description="Disordered" evidence="1">
    <location>
        <begin position="1"/>
        <end position="96"/>
    </location>
</feature>
<reference evidence="2" key="1">
    <citation type="submission" date="2020-06" db="EMBL/GenBank/DDBJ databases">
        <authorList>
            <consortium name="Plant Systems Biology data submission"/>
        </authorList>
    </citation>
    <scope>NUCLEOTIDE SEQUENCE</scope>
    <source>
        <strain evidence="2">D6</strain>
    </source>
</reference>
<keyword evidence="3" id="KW-1185">Reference proteome</keyword>
<dbReference type="GO" id="GO:0031464">
    <property type="term" value="C:Cul4A-RING E3 ubiquitin ligase complex"/>
    <property type="evidence" value="ECO:0007669"/>
    <property type="project" value="InterPro"/>
</dbReference>
<feature type="region of interest" description="Disordered" evidence="1">
    <location>
        <begin position="236"/>
        <end position="335"/>
    </location>
</feature>
<feature type="compositionally biased region" description="Polar residues" evidence="1">
    <location>
        <begin position="835"/>
        <end position="853"/>
    </location>
</feature>
<evidence type="ECO:0000313" key="2">
    <source>
        <dbReference type="EMBL" id="CAB9509620.1"/>
    </source>
</evidence>